<evidence type="ECO:0000313" key="3">
    <source>
        <dbReference type="Proteomes" id="UP000030134"/>
    </source>
</evidence>
<gene>
    <name evidence="2" type="ORF">HQ36_07100</name>
</gene>
<organism evidence="2 3">
    <name type="scientific">Porphyromonas gingivicanis</name>
    <dbReference type="NCBI Taxonomy" id="266762"/>
    <lineage>
        <taxon>Bacteria</taxon>
        <taxon>Pseudomonadati</taxon>
        <taxon>Bacteroidota</taxon>
        <taxon>Bacteroidia</taxon>
        <taxon>Bacteroidales</taxon>
        <taxon>Porphyromonadaceae</taxon>
        <taxon>Porphyromonas</taxon>
    </lineage>
</organism>
<name>A0A0A2G259_9PORP</name>
<dbReference type="eggNOG" id="COG3039">
    <property type="taxonomic scope" value="Bacteria"/>
</dbReference>
<dbReference type="Proteomes" id="UP000030134">
    <property type="component" value="Unassembled WGS sequence"/>
</dbReference>
<reference evidence="2 3" key="1">
    <citation type="submission" date="2014-08" db="EMBL/GenBank/DDBJ databases">
        <title>Porphyromonas gingivicanis strain:COT-022_OH1391 Genome sequencing.</title>
        <authorList>
            <person name="Wallis C."/>
            <person name="Deusch O."/>
            <person name="O'Flynn C."/>
            <person name="Davis I."/>
            <person name="Jospin G."/>
            <person name="Darling A.E."/>
            <person name="Coil D.A."/>
            <person name="Alexiev A."/>
            <person name="Horsfall A."/>
            <person name="Kirkwood N."/>
            <person name="Harris S."/>
            <person name="Eisen J.A."/>
        </authorList>
    </citation>
    <scope>NUCLEOTIDE SEQUENCE [LARGE SCALE GENOMIC DNA]</scope>
    <source>
        <strain evidence="3">COT-022 OH1391</strain>
    </source>
</reference>
<dbReference type="Pfam" id="PF13751">
    <property type="entry name" value="DDE_Tnp_1_6"/>
    <property type="match status" value="1"/>
</dbReference>
<keyword evidence="3" id="KW-1185">Reference proteome</keyword>
<feature type="domain" description="Transposase DDE" evidence="1">
    <location>
        <begin position="36"/>
        <end position="93"/>
    </location>
</feature>
<dbReference type="PANTHER" id="PTHR33803:SF3">
    <property type="entry name" value="BLL1974 PROTEIN"/>
    <property type="match status" value="1"/>
</dbReference>
<dbReference type="STRING" id="266762.HQ36_07100"/>
<comment type="caution">
    <text evidence="2">The sequence shown here is derived from an EMBL/GenBank/DDBJ whole genome shotgun (WGS) entry which is preliminary data.</text>
</comment>
<evidence type="ECO:0000313" key="2">
    <source>
        <dbReference type="EMBL" id="KGN97326.1"/>
    </source>
</evidence>
<dbReference type="PANTHER" id="PTHR33803">
    <property type="entry name" value="IS1478 TRANSPOSASE"/>
    <property type="match status" value="1"/>
</dbReference>
<dbReference type="EMBL" id="JQZW01000013">
    <property type="protein sequence ID" value="KGN97326.1"/>
    <property type="molecule type" value="Genomic_DNA"/>
</dbReference>
<proteinExistence type="predicted"/>
<dbReference type="AlphaFoldDB" id="A0A0A2G259"/>
<dbReference type="InterPro" id="IPR025668">
    <property type="entry name" value="Tnp_DDE_dom"/>
</dbReference>
<protein>
    <recommendedName>
        <fullName evidence="1">Transposase DDE domain-containing protein</fullName>
    </recommendedName>
</protein>
<sequence>MRCTYYWKIQGERGYRGKKEINGTRILIPDTPKTSDSRYQKCKKHKLFCKRAGIEPTIGHLKSDHRLGRNFYKGLVGDAVNLLLAAAAYNFKRAMRALLHLLKIISEKPWMDDFSLIRAF</sequence>
<accession>A0A0A2G259</accession>
<evidence type="ECO:0000259" key="1">
    <source>
        <dbReference type="Pfam" id="PF13751"/>
    </source>
</evidence>